<dbReference type="GO" id="GO:0032259">
    <property type="term" value="P:methylation"/>
    <property type="evidence" value="ECO:0007669"/>
    <property type="project" value="UniProtKB-KW"/>
</dbReference>
<comment type="caution">
    <text evidence="2">The sequence shown here is derived from an EMBL/GenBank/DDBJ whole genome shotgun (WGS) entry which is preliminary data.</text>
</comment>
<dbReference type="Pfam" id="PF13489">
    <property type="entry name" value="Methyltransf_23"/>
    <property type="match status" value="1"/>
</dbReference>
<keyword evidence="2" id="KW-0489">Methyltransferase</keyword>
<dbReference type="AlphaFoldDB" id="A0AAJ0HK06"/>
<dbReference type="CDD" id="cd02440">
    <property type="entry name" value="AdoMet_MTases"/>
    <property type="match status" value="1"/>
</dbReference>
<dbReference type="PANTHER" id="PTHR43591:SF10">
    <property type="entry name" value="ABC TRANSMEMBRANE TYPE-1 DOMAIN-CONTAINING PROTEIN-RELATED"/>
    <property type="match status" value="1"/>
</dbReference>
<dbReference type="PANTHER" id="PTHR43591">
    <property type="entry name" value="METHYLTRANSFERASE"/>
    <property type="match status" value="1"/>
</dbReference>
<protein>
    <submittedName>
        <fullName evidence="2">S-adenosyl-L-methionine-dependent methyltransferase</fullName>
    </submittedName>
</protein>
<dbReference type="EMBL" id="JAUIQD010000003">
    <property type="protein sequence ID" value="KAK3356327.1"/>
    <property type="molecule type" value="Genomic_DNA"/>
</dbReference>
<organism evidence="2 3">
    <name type="scientific">Lasiosphaeria hispida</name>
    <dbReference type="NCBI Taxonomy" id="260671"/>
    <lineage>
        <taxon>Eukaryota</taxon>
        <taxon>Fungi</taxon>
        <taxon>Dikarya</taxon>
        <taxon>Ascomycota</taxon>
        <taxon>Pezizomycotina</taxon>
        <taxon>Sordariomycetes</taxon>
        <taxon>Sordariomycetidae</taxon>
        <taxon>Sordariales</taxon>
        <taxon>Lasiosphaeriaceae</taxon>
        <taxon>Lasiosphaeria</taxon>
    </lineage>
</organism>
<accession>A0AAJ0HK06</accession>
<dbReference type="SUPFAM" id="SSF53335">
    <property type="entry name" value="S-adenosyl-L-methionine-dependent methyltransferases"/>
    <property type="match status" value="1"/>
</dbReference>
<gene>
    <name evidence="2" type="ORF">B0T25DRAFT_536525</name>
</gene>
<comment type="similarity">
    <text evidence="1">Belongs to the methyltransferase superfamily. LaeA methyltransferase family.</text>
</comment>
<reference evidence="2" key="1">
    <citation type="journal article" date="2023" name="Mol. Phylogenet. Evol.">
        <title>Genome-scale phylogeny and comparative genomics of the fungal order Sordariales.</title>
        <authorList>
            <person name="Hensen N."/>
            <person name="Bonometti L."/>
            <person name="Westerberg I."/>
            <person name="Brannstrom I.O."/>
            <person name="Guillou S."/>
            <person name="Cros-Aarteil S."/>
            <person name="Calhoun S."/>
            <person name="Haridas S."/>
            <person name="Kuo A."/>
            <person name="Mondo S."/>
            <person name="Pangilinan J."/>
            <person name="Riley R."/>
            <person name="LaButti K."/>
            <person name="Andreopoulos B."/>
            <person name="Lipzen A."/>
            <person name="Chen C."/>
            <person name="Yan M."/>
            <person name="Daum C."/>
            <person name="Ng V."/>
            <person name="Clum A."/>
            <person name="Steindorff A."/>
            <person name="Ohm R.A."/>
            <person name="Martin F."/>
            <person name="Silar P."/>
            <person name="Natvig D.O."/>
            <person name="Lalanne C."/>
            <person name="Gautier V."/>
            <person name="Ament-Velasquez S.L."/>
            <person name="Kruys A."/>
            <person name="Hutchinson M.I."/>
            <person name="Powell A.J."/>
            <person name="Barry K."/>
            <person name="Miller A.N."/>
            <person name="Grigoriev I.V."/>
            <person name="Debuchy R."/>
            <person name="Gladieux P."/>
            <person name="Hiltunen Thoren M."/>
            <person name="Johannesson H."/>
        </authorList>
    </citation>
    <scope>NUCLEOTIDE SEQUENCE</scope>
    <source>
        <strain evidence="2">CBS 955.72</strain>
    </source>
</reference>
<name>A0AAJ0HK06_9PEZI</name>
<evidence type="ECO:0000313" key="3">
    <source>
        <dbReference type="Proteomes" id="UP001275084"/>
    </source>
</evidence>
<reference evidence="2" key="2">
    <citation type="submission" date="2023-06" db="EMBL/GenBank/DDBJ databases">
        <authorList>
            <consortium name="Lawrence Berkeley National Laboratory"/>
            <person name="Haridas S."/>
            <person name="Hensen N."/>
            <person name="Bonometti L."/>
            <person name="Westerberg I."/>
            <person name="Brannstrom I.O."/>
            <person name="Guillou S."/>
            <person name="Cros-Aarteil S."/>
            <person name="Calhoun S."/>
            <person name="Kuo A."/>
            <person name="Mondo S."/>
            <person name="Pangilinan J."/>
            <person name="Riley R."/>
            <person name="Labutti K."/>
            <person name="Andreopoulos B."/>
            <person name="Lipzen A."/>
            <person name="Chen C."/>
            <person name="Yanf M."/>
            <person name="Daum C."/>
            <person name="Ng V."/>
            <person name="Clum A."/>
            <person name="Steindorff A."/>
            <person name="Ohm R."/>
            <person name="Martin F."/>
            <person name="Silar P."/>
            <person name="Natvig D."/>
            <person name="Lalanne C."/>
            <person name="Gautier V."/>
            <person name="Ament-Velasquez S.L."/>
            <person name="Kruys A."/>
            <person name="Hutchinson M.I."/>
            <person name="Powell A.J."/>
            <person name="Barry K."/>
            <person name="Miller A.N."/>
            <person name="Grigoriev I.V."/>
            <person name="Debuchy R."/>
            <person name="Gladieux P."/>
            <person name="Thoren M.H."/>
            <person name="Johannesson H."/>
        </authorList>
    </citation>
    <scope>NUCLEOTIDE SEQUENCE</scope>
    <source>
        <strain evidence="2">CBS 955.72</strain>
    </source>
</reference>
<dbReference type="InterPro" id="IPR029063">
    <property type="entry name" value="SAM-dependent_MTases_sf"/>
</dbReference>
<evidence type="ECO:0000256" key="1">
    <source>
        <dbReference type="ARBA" id="ARBA00038158"/>
    </source>
</evidence>
<evidence type="ECO:0000313" key="2">
    <source>
        <dbReference type="EMBL" id="KAK3356327.1"/>
    </source>
</evidence>
<sequence>MASLPTGASPVDVGRASEEFADDSTFDELPPSLIASLSSSVVDYPIEHGRRYHAYQPGVYPMPNDEYELERLDLTHHLMVCGTGDKLYLAPLSVEKTNRVLDIGTGTGIWAIEISNVFPAAEVRGNDLSPVQPIWVPPNIKFEVADVESPWTYSAPFDFIFCRYMAGSIANWPKLMRSIFDNVSPGGWVEFQDFDMRYHSEDGSLTDSHSTKRWIDALIGAAAKSGREPLVGPKLSGWARDAGFQGVKEHIFTFPIGRWPKELKLREVGMINLVLILDGLEAFSLRLLCDVAGWNEDDVHELLTNVRGELMSSALHAQIKFHVVYGQKPLGLRV</sequence>
<dbReference type="Proteomes" id="UP001275084">
    <property type="component" value="Unassembled WGS sequence"/>
</dbReference>
<dbReference type="GO" id="GO:0008168">
    <property type="term" value="F:methyltransferase activity"/>
    <property type="evidence" value="ECO:0007669"/>
    <property type="project" value="UniProtKB-KW"/>
</dbReference>
<dbReference type="Gene3D" id="3.40.50.150">
    <property type="entry name" value="Vaccinia Virus protein VP39"/>
    <property type="match status" value="1"/>
</dbReference>
<proteinExistence type="inferred from homology"/>
<keyword evidence="2" id="KW-0808">Transferase</keyword>
<keyword evidence="3" id="KW-1185">Reference proteome</keyword>